<organism evidence="3 4">
    <name type="scientific">Symbiodinium natans</name>
    <dbReference type="NCBI Taxonomy" id="878477"/>
    <lineage>
        <taxon>Eukaryota</taxon>
        <taxon>Sar</taxon>
        <taxon>Alveolata</taxon>
        <taxon>Dinophyceae</taxon>
        <taxon>Suessiales</taxon>
        <taxon>Symbiodiniaceae</taxon>
        <taxon>Symbiodinium</taxon>
    </lineage>
</organism>
<feature type="compositionally biased region" description="Low complexity" evidence="2">
    <location>
        <begin position="1121"/>
        <end position="1131"/>
    </location>
</feature>
<feature type="compositionally biased region" description="Basic and acidic residues" evidence="2">
    <location>
        <begin position="855"/>
        <end position="864"/>
    </location>
</feature>
<sequence>MSEQQYPKAGHMSPRRIHSAHEARRLEEAGAAHSEHDASVYWHPHYGWVEREPDDFKMVHPARLPERPLPSGCGAYYPPPDSPRLEYQRHTKPHGPKHVWETSEEHAGHPGRSQARRPGMPQSGKGMKGPPPKHLSNGSQMLLESETLPSQLSPGADDSTTFHETPQHLAPSLVSSPLSEHLQSHASTAPGHFPFAHEYEGHRAAMPEQYPKAGHMSPRRIHSAHEARRLEEAGAAHSEHDASVYWHPHYGWVEREPDDFKMVHPARFPERPLPTGCGARYPAHHAPDVPHYFAEQSSQPHRPLGQHSQFAAPGSDGHQRQFVSGQELDESSRAQLWEARAAPQQHMAPPPHMSGASRLQQQMLLLQQEQEMLLSLSNSRHMPSHAQEYIAPSDAKAVPSRLQSQHSTEDPARKGVQKSPRQERSIPPTQTSYPLAQHFLQQHGLNDQQEDPFARQTVQSTFKSGKTQTQAKQLSPSHSPVHSALQSQQDELLYSASTGQGMQGSPSLRTLAASTSAPAYPRARELEHQRRLLQERHDELRAHPQGNLSCTPRTQHRKGGGLVQNAAKAMSRSSSAKAITAKGNNSRFPDSGPPRSPSVPRSPGTNRPAHTAVIKDLGKTAVFVEPITAGRRTPRSQTVQTVHPKPGHKEARPRAVERSGSPFAGHRASPVRSDRSAPAAAVRPARAAQPARPARPDGTKPVSPSRGSSHSSPRSPRSPRSERSPQGLASNPRVNRQVQPKAKPTKIKASDESLRGSGAAAPAERLLCGLAQRTQQLQQRPLGDPSPERLPRKPAVPLAPRSPRSQTPPKKSPAGHAGPAGLAGLASYLPGGPAEPSKPSADFADKVAALPLQPDKTKKSEESQGGRVYMGFRDGKGQKSGYGVMQADGTTYTGQWCGSKREGYGTLFFKGGVFEGQWLQGNAHGRGAIHFQNGDTFEGTYAHNKKCGHGVYTWADGTNEAGEYLGGQKDGIHLWRSGSESWEVVYEKGTVVATRRVDTADAADTVDRSDTVTTAKEDVTDLRPHRSSDVPSVSAAPTAAEARTASTARAGSEKETPRALDKARPAPRPTPPPSPPCPSAKAGQLGSLPSNRCRSDSAFRAQGFTDQEIALIERRSPPSSPAAAPDRAAQPGGCSVRVYFPTSARSRTRDTSRGPCGAAPRVSAPEAATADAAAGAAAPAWPQAAAAPSEDSSAQRVQEMDNDSDEAPTRLRETTPERPERPEDVSPFEVATFSEKGSCD</sequence>
<accession>A0A812NBF7</accession>
<feature type="region of interest" description="Disordered" evidence="2">
    <location>
        <begin position="67"/>
        <end position="138"/>
    </location>
</feature>
<feature type="compositionally biased region" description="Low complexity" evidence="2">
    <location>
        <begin position="566"/>
        <end position="578"/>
    </location>
</feature>
<keyword evidence="4" id="KW-1185">Reference proteome</keyword>
<feature type="compositionally biased region" description="Low complexity" evidence="2">
    <location>
        <begin position="814"/>
        <end position="834"/>
    </location>
</feature>
<feature type="compositionally biased region" description="Pro residues" evidence="2">
    <location>
        <begin position="1066"/>
        <end position="1078"/>
    </location>
</feature>
<protein>
    <submittedName>
        <fullName evidence="3">MORN3 protein</fullName>
    </submittedName>
</protein>
<keyword evidence="1" id="KW-0677">Repeat</keyword>
<feature type="region of interest" description="Disordered" evidence="2">
    <location>
        <begin position="1003"/>
        <end position="1240"/>
    </location>
</feature>
<feature type="compositionally biased region" description="Basic and acidic residues" evidence="2">
    <location>
        <begin position="1051"/>
        <end position="1064"/>
    </location>
</feature>
<feature type="compositionally biased region" description="Basic and acidic residues" evidence="2">
    <location>
        <begin position="1003"/>
        <end position="1028"/>
    </location>
</feature>
<evidence type="ECO:0000256" key="1">
    <source>
        <dbReference type="ARBA" id="ARBA00022737"/>
    </source>
</evidence>
<feature type="region of interest" description="Disordered" evidence="2">
    <location>
        <begin position="458"/>
        <end position="487"/>
    </location>
</feature>
<name>A0A812NBF7_9DINO</name>
<dbReference type="InterPro" id="IPR003409">
    <property type="entry name" value="MORN"/>
</dbReference>
<dbReference type="SUPFAM" id="SSF82185">
    <property type="entry name" value="Histone H3 K4-specific methyltransferase SET7/9 N-terminal domain"/>
    <property type="match status" value="1"/>
</dbReference>
<dbReference type="OrthoDB" id="436955at2759"/>
<evidence type="ECO:0000313" key="4">
    <source>
        <dbReference type="Proteomes" id="UP000604046"/>
    </source>
</evidence>
<feature type="compositionally biased region" description="Polar residues" evidence="2">
    <location>
        <begin position="148"/>
        <end position="164"/>
    </location>
</feature>
<dbReference type="AlphaFoldDB" id="A0A812NBF7"/>
<evidence type="ECO:0000256" key="2">
    <source>
        <dbReference type="SAM" id="MobiDB-lite"/>
    </source>
</evidence>
<feature type="compositionally biased region" description="Low complexity" evidence="2">
    <location>
        <begin position="1029"/>
        <end position="1050"/>
    </location>
</feature>
<dbReference type="PANTHER" id="PTHR23084">
    <property type="entry name" value="PHOSPHATIDYLINOSITOL-4-PHOSPHATE 5-KINASE RELATED"/>
    <property type="match status" value="1"/>
</dbReference>
<feature type="region of interest" description="Disordered" evidence="2">
    <location>
        <begin position="295"/>
        <end position="332"/>
    </location>
</feature>
<feature type="compositionally biased region" description="Polar residues" evidence="2">
    <location>
        <begin position="727"/>
        <end position="738"/>
    </location>
</feature>
<feature type="region of interest" description="Disordered" evidence="2">
    <location>
        <begin position="394"/>
        <end position="430"/>
    </location>
</feature>
<feature type="compositionally biased region" description="Low complexity" evidence="2">
    <location>
        <begin position="667"/>
        <end position="692"/>
    </location>
</feature>
<feature type="compositionally biased region" description="Basic and acidic residues" evidence="2">
    <location>
        <begin position="647"/>
        <end position="657"/>
    </location>
</feature>
<feature type="compositionally biased region" description="Basic and acidic residues" evidence="2">
    <location>
        <begin position="98"/>
        <end position="108"/>
    </location>
</feature>
<dbReference type="Proteomes" id="UP000604046">
    <property type="component" value="Unassembled WGS sequence"/>
</dbReference>
<dbReference type="PANTHER" id="PTHR23084:SF263">
    <property type="entry name" value="MORN REPEAT-CONTAINING PROTEIN 1"/>
    <property type="match status" value="1"/>
</dbReference>
<feature type="region of interest" description="Disordered" evidence="2">
    <location>
        <begin position="776"/>
        <end position="873"/>
    </location>
</feature>
<comment type="caution">
    <text evidence="3">The sequence shown here is derived from an EMBL/GenBank/DDBJ whole genome shotgun (WGS) entry which is preliminary data.</text>
</comment>
<feature type="region of interest" description="Disordered" evidence="2">
    <location>
        <begin position="539"/>
        <end position="760"/>
    </location>
</feature>
<gene>
    <name evidence="3" type="primary">MORN3</name>
    <name evidence="3" type="ORF">SNAT2548_LOCUS16402</name>
</gene>
<dbReference type="EMBL" id="CAJNDS010002080">
    <property type="protein sequence ID" value="CAE7312369.1"/>
    <property type="molecule type" value="Genomic_DNA"/>
</dbReference>
<feature type="compositionally biased region" description="Low complexity" evidence="2">
    <location>
        <begin position="1164"/>
        <end position="1188"/>
    </location>
</feature>
<reference evidence="3" key="1">
    <citation type="submission" date="2021-02" db="EMBL/GenBank/DDBJ databases">
        <authorList>
            <person name="Dougan E. K."/>
            <person name="Rhodes N."/>
            <person name="Thang M."/>
            <person name="Chan C."/>
        </authorList>
    </citation>
    <scope>NUCLEOTIDE SEQUENCE</scope>
</reference>
<dbReference type="Pfam" id="PF02493">
    <property type="entry name" value="MORN"/>
    <property type="match status" value="3"/>
</dbReference>
<dbReference type="Gene3D" id="2.20.110.10">
    <property type="entry name" value="Histone H3 K4-specific methyltransferase SET7/9 N-terminal domain"/>
    <property type="match status" value="1"/>
</dbReference>
<evidence type="ECO:0000313" key="3">
    <source>
        <dbReference type="EMBL" id="CAE7312369.1"/>
    </source>
</evidence>
<feature type="region of interest" description="Disordered" evidence="2">
    <location>
        <begin position="148"/>
        <end position="167"/>
    </location>
</feature>
<proteinExistence type="predicted"/>
<feature type="compositionally biased region" description="Low complexity" evidence="2">
    <location>
        <begin position="703"/>
        <end position="715"/>
    </location>
</feature>
<feature type="compositionally biased region" description="Basic and acidic residues" evidence="2">
    <location>
        <begin position="1207"/>
        <end position="1224"/>
    </location>
</feature>
<dbReference type="SMART" id="SM00698">
    <property type="entry name" value="MORN"/>
    <property type="match status" value="3"/>
</dbReference>